<feature type="repeat" description="ANK" evidence="3">
    <location>
        <begin position="503"/>
        <end position="535"/>
    </location>
</feature>
<proteinExistence type="predicted"/>
<dbReference type="EMBL" id="VRMN01000007">
    <property type="protein sequence ID" value="KAA8493368.1"/>
    <property type="molecule type" value="Genomic_DNA"/>
</dbReference>
<feature type="region of interest" description="Disordered" evidence="4">
    <location>
        <begin position="731"/>
        <end position="795"/>
    </location>
</feature>
<feature type="repeat" description="ANK" evidence="3">
    <location>
        <begin position="470"/>
        <end position="502"/>
    </location>
</feature>
<dbReference type="InterPro" id="IPR002110">
    <property type="entry name" value="Ankyrin_rpt"/>
</dbReference>
<dbReference type="PANTHER" id="PTHR24171">
    <property type="entry name" value="ANKYRIN REPEAT DOMAIN-CONTAINING PROTEIN 39-RELATED"/>
    <property type="match status" value="1"/>
</dbReference>
<keyword evidence="2 3" id="KW-0040">ANK repeat</keyword>
<keyword evidence="1" id="KW-0677">Repeat</keyword>
<dbReference type="Gene3D" id="1.25.40.20">
    <property type="entry name" value="Ankyrin repeat-containing domain"/>
    <property type="match status" value="3"/>
</dbReference>
<feature type="compositionally biased region" description="Polar residues" evidence="4">
    <location>
        <begin position="731"/>
        <end position="750"/>
    </location>
</feature>
<evidence type="ECO:0000313" key="6">
    <source>
        <dbReference type="Proteomes" id="UP000324585"/>
    </source>
</evidence>
<feature type="compositionally biased region" description="Low complexity" evidence="4">
    <location>
        <begin position="751"/>
        <end position="795"/>
    </location>
</feature>
<evidence type="ECO:0000256" key="1">
    <source>
        <dbReference type="ARBA" id="ARBA00022737"/>
    </source>
</evidence>
<dbReference type="SUPFAM" id="SSF48403">
    <property type="entry name" value="Ankyrin repeat"/>
    <property type="match status" value="1"/>
</dbReference>
<keyword evidence="6" id="KW-1185">Reference proteome</keyword>
<feature type="region of interest" description="Disordered" evidence="4">
    <location>
        <begin position="88"/>
        <end position="145"/>
    </location>
</feature>
<comment type="caution">
    <text evidence="5">The sequence shown here is derived from an EMBL/GenBank/DDBJ whole genome shotgun (WGS) entry which is preliminary data.</text>
</comment>
<dbReference type="OrthoDB" id="20872at2759"/>
<feature type="compositionally biased region" description="Low complexity" evidence="4">
    <location>
        <begin position="376"/>
        <end position="387"/>
    </location>
</feature>
<evidence type="ECO:0000256" key="2">
    <source>
        <dbReference type="ARBA" id="ARBA00023043"/>
    </source>
</evidence>
<protein>
    <submittedName>
        <fullName evidence="5">Ankyrin repeat domain-containing protein 50</fullName>
    </submittedName>
</protein>
<dbReference type="InterPro" id="IPR036770">
    <property type="entry name" value="Ankyrin_rpt-contain_sf"/>
</dbReference>
<dbReference type="PANTHER" id="PTHR24171:SF9">
    <property type="entry name" value="ANKYRIN REPEAT DOMAIN-CONTAINING PROTEIN 39"/>
    <property type="match status" value="1"/>
</dbReference>
<dbReference type="SMART" id="SM00248">
    <property type="entry name" value="ANK"/>
    <property type="match status" value="7"/>
</dbReference>
<gene>
    <name evidence="5" type="ORF">FVE85_8813</name>
</gene>
<feature type="compositionally biased region" description="Low complexity" evidence="4">
    <location>
        <begin position="109"/>
        <end position="137"/>
    </location>
</feature>
<evidence type="ECO:0000256" key="4">
    <source>
        <dbReference type="SAM" id="MobiDB-lite"/>
    </source>
</evidence>
<feature type="region of interest" description="Disordered" evidence="4">
    <location>
        <begin position="222"/>
        <end position="284"/>
    </location>
</feature>
<dbReference type="Pfam" id="PF12796">
    <property type="entry name" value="Ank_2"/>
    <property type="match status" value="3"/>
</dbReference>
<dbReference type="PROSITE" id="PS50088">
    <property type="entry name" value="ANK_REPEAT"/>
    <property type="match status" value="4"/>
</dbReference>
<dbReference type="PROSITE" id="PS50297">
    <property type="entry name" value="ANK_REP_REGION"/>
    <property type="match status" value="3"/>
</dbReference>
<accession>A0A5J4YPZ6</accession>
<feature type="repeat" description="ANK" evidence="3">
    <location>
        <begin position="677"/>
        <end position="709"/>
    </location>
</feature>
<dbReference type="PRINTS" id="PR01415">
    <property type="entry name" value="ANKYRIN"/>
</dbReference>
<reference evidence="6" key="1">
    <citation type="journal article" date="2019" name="Nat. Commun.">
        <title>Expansion of phycobilisome linker gene families in mesophilic red algae.</title>
        <authorList>
            <person name="Lee J."/>
            <person name="Kim D."/>
            <person name="Bhattacharya D."/>
            <person name="Yoon H.S."/>
        </authorList>
    </citation>
    <scope>NUCLEOTIDE SEQUENCE [LARGE SCALE GENOMIC DNA]</scope>
    <source>
        <strain evidence="6">CCMP 1328</strain>
    </source>
</reference>
<evidence type="ECO:0000256" key="3">
    <source>
        <dbReference type="PROSITE-ProRule" id="PRU00023"/>
    </source>
</evidence>
<dbReference type="Proteomes" id="UP000324585">
    <property type="component" value="Unassembled WGS sequence"/>
</dbReference>
<feature type="repeat" description="ANK" evidence="3">
    <location>
        <begin position="570"/>
        <end position="602"/>
    </location>
</feature>
<sequence length="795" mass="83294">MASMPSRAEDAAIEPHPRGTGGGNALVASEVMVFVHVPVQGTMKKIEFGYDARSDSPELLAQEITSEFTLSPEYTEKIRNEIAEQVMRSAPPQGDVSAPRATSPLVSPSASSAAAHHHQQQQYMQQQQLQQQEQRFQPPHGMERTYSQAAQANLSGATQTQVHAHPNTHVNLAHVQYPSDRERHDQSASIKAAFAMGMGGAHHFPRVPGDVIHVSDAHVAGSASGIPTPRGSQRSSPPSSGIFASGMVAEMHHQQQQLQRMNKATASGSGNYAGGSPTSEPSSLPSIVVVDSAVPTASRMPSSQRASFIIANAQAKAQDAAATAPAGAPVALSGPGSAAGSAVGTGGTNTPSGNAAPPSITVMPSGALHHSLLPSQTGGTHNQTGGNDLSDMKRAGSNESGVLTQGASSSGGTGSVKATPRSGPSMNAPQHNAKYFAACMSLMEHASKGNIKGVRLRLGQGASAGYADYDKRTPLHLAATEGHVEIAKMLIEHGADVEAVDRWGSTPMRDAMKNNHQAVVDVLEDAGAEREMTDEEVMGLELLEFSARGLVDLVRERLMAGVSAQYADYDMRTPLHLAASEGRDVIAELLLVNGAKMDAKDRFGRTPIDDALNNGHRDVLRVFRAYGATIPESAIEVFSREVYDLGMRLIDECANGDVDRVHALLEAGAPVNFGDYDFRTPLHLAAAEGFDEIAALLLNAGAQPDVRDRWKATPIDEAFRRGNTKLAELLQSSKQQRTNNADPSPTMTGLSANSQAAAVSSAVPPATSSGVPTSAPPASASAADLTANANSTNLG</sequence>
<feature type="compositionally biased region" description="Low complexity" evidence="4">
    <location>
        <begin position="332"/>
        <end position="342"/>
    </location>
</feature>
<name>A0A5J4YPZ6_PORPP</name>
<evidence type="ECO:0000313" key="5">
    <source>
        <dbReference type="EMBL" id="KAA8493368.1"/>
    </source>
</evidence>
<organism evidence="5 6">
    <name type="scientific">Porphyridium purpureum</name>
    <name type="common">Red alga</name>
    <name type="synonym">Porphyridium cruentum</name>
    <dbReference type="NCBI Taxonomy" id="35688"/>
    <lineage>
        <taxon>Eukaryota</taxon>
        <taxon>Rhodophyta</taxon>
        <taxon>Bangiophyceae</taxon>
        <taxon>Porphyridiales</taxon>
        <taxon>Porphyridiaceae</taxon>
        <taxon>Porphyridium</taxon>
    </lineage>
</organism>
<feature type="compositionally biased region" description="Basic and acidic residues" evidence="4">
    <location>
        <begin position="7"/>
        <end position="17"/>
    </location>
</feature>
<feature type="region of interest" description="Disordered" evidence="4">
    <location>
        <begin position="332"/>
        <end position="429"/>
    </location>
</feature>
<feature type="compositionally biased region" description="Polar residues" evidence="4">
    <location>
        <begin position="254"/>
        <end position="284"/>
    </location>
</feature>
<feature type="compositionally biased region" description="Low complexity" evidence="4">
    <location>
        <begin position="227"/>
        <end position="241"/>
    </location>
</feature>
<feature type="region of interest" description="Disordered" evidence="4">
    <location>
        <begin position="1"/>
        <end position="21"/>
    </location>
</feature>
<dbReference type="AlphaFoldDB" id="A0A5J4YPZ6"/>